<dbReference type="EMBL" id="JADJEV010000003">
    <property type="protein sequence ID" value="MBK6973175.1"/>
    <property type="molecule type" value="Genomic_DNA"/>
</dbReference>
<dbReference type="Proteomes" id="UP000807785">
    <property type="component" value="Unassembled WGS sequence"/>
</dbReference>
<comment type="caution">
    <text evidence="3">The sequence shown here is derived from an EMBL/GenBank/DDBJ whole genome shotgun (WGS) entry which is preliminary data.</text>
</comment>
<keyword evidence="2" id="KW-1133">Transmembrane helix</keyword>
<evidence type="ECO:0000313" key="3">
    <source>
        <dbReference type="EMBL" id="MBK6973175.1"/>
    </source>
</evidence>
<evidence type="ECO:0000256" key="2">
    <source>
        <dbReference type="SAM" id="Phobius"/>
    </source>
</evidence>
<protein>
    <submittedName>
        <fullName evidence="3">Uncharacterized protein</fullName>
    </submittedName>
</protein>
<keyword evidence="2" id="KW-0812">Transmembrane</keyword>
<reference evidence="4" key="1">
    <citation type="journal article" date="2021" name="Nat. Commun.">
        <title>Connecting structure to function with the recovery of over 1000 high-quality metagenome-assembled genomes from activated sludge using long-read sequencing.</title>
        <authorList>
            <person name="Singleton C.M."/>
            <person name="Petriglieri F."/>
            <person name="Kristensen J.M."/>
            <person name="Kirkegaard R.H."/>
            <person name="Michaelsen T.Y."/>
            <person name="Andersen M.H."/>
            <person name="Kondrotaite Z."/>
            <person name="Karst S.M."/>
            <person name="Dueholm M.S."/>
            <person name="Nielsen P.H."/>
            <person name="Albertsen M."/>
        </authorList>
    </citation>
    <scope>NUCLEOTIDE SEQUENCE [LARGE SCALE GENOMIC DNA]</scope>
</reference>
<accession>A0A9D7E5E7</accession>
<evidence type="ECO:0000256" key="1">
    <source>
        <dbReference type="SAM" id="MobiDB-lite"/>
    </source>
</evidence>
<feature type="transmembrane region" description="Helical" evidence="2">
    <location>
        <begin position="78"/>
        <end position="100"/>
    </location>
</feature>
<gene>
    <name evidence="3" type="ORF">IPH26_09585</name>
</gene>
<evidence type="ECO:0000313" key="4">
    <source>
        <dbReference type="Proteomes" id="UP000807785"/>
    </source>
</evidence>
<dbReference type="InterPro" id="IPR049886">
    <property type="entry name" value="CFI_box_CTERM_dom"/>
</dbReference>
<dbReference type="NCBIfam" id="NF041770">
    <property type="entry name" value="CFI_box_CTERM"/>
    <property type="match status" value="1"/>
</dbReference>
<sequence length="133" mass="14952">MRFEATLGKRRTSAQDQDSERGITRHGRFHQDAVRRGPGVQTSEPQPSRCFVATVVFGESPETRTLREFRDTVLQRHWLGRTAIAVYYAVGPAIAAFLAAGRRRQAIVRAILAPLVRKVEKDLAARRNRADSP</sequence>
<keyword evidence="2" id="KW-0472">Membrane</keyword>
<feature type="compositionally biased region" description="Basic and acidic residues" evidence="1">
    <location>
        <begin position="18"/>
        <end position="35"/>
    </location>
</feature>
<dbReference type="AlphaFoldDB" id="A0A9D7E5E7"/>
<proteinExistence type="predicted"/>
<name>A0A9D7E5E7_9PROT</name>
<feature type="region of interest" description="Disordered" evidence="1">
    <location>
        <begin position="1"/>
        <end position="47"/>
    </location>
</feature>
<organism evidence="3 4">
    <name type="scientific">Candidatus Methylophosphatis roskildensis</name>
    <dbReference type="NCBI Taxonomy" id="2899263"/>
    <lineage>
        <taxon>Bacteria</taxon>
        <taxon>Pseudomonadati</taxon>
        <taxon>Pseudomonadota</taxon>
        <taxon>Betaproteobacteria</taxon>
        <taxon>Nitrosomonadales</taxon>
        <taxon>Sterolibacteriaceae</taxon>
        <taxon>Candidatus Methylophosphatis</taxon>
    </lineage>
</organism>